<proteinExistence type="predicted"/>
<dbReference type="OrthoDB" id="9870088at2"/>
<accession>A0A2W1MVP8</accession>
<evidence type="ECO:0000313" key="2">
    <source>
        <dbReference type="Proteomes" id="UP000249248"/>
    </source>
</evidence>
<dbReference type="EMBL" id="QKSB01000014">
    <property type="protein sequence ID" value="PZE15897.1"/>
    <property type="molecule type" value="Genomic_DNA"/>
</dbReference>
<name>A0A2W1MVP8_9FLAO</name>
<evidence type="ECO:0000313" key="1">
    <source>
        <dbReference type="EMBL" id="PZE15897.1"/>
    </source>
</evidence>
<protein>
    <submittedName>
        <fullName evidence="1">Uncharacterized protein</fullName>
    </submittedName>
</protein>
<dbReference type="RefSeq" id="WP_111064399.1">
    <property type="nucleotide sequence ID" value="NZ_JBHUCU010000012.1"/>
</dbReference>
<dbReference type="AlphaFoldDB" id="A0A2W1MVP8"/>
<keyword evidence="2" id="KW-1185">Reference proteome</keyword>
<reference evidence="1 2" key="1">
    <citation type="submission" date="2018-06" db="EMBL/GenBank/DDBJ databases">
        <title>The draft genome sequence of Crocinitomix sp. SM1701.</title>
        <authorList>
            <person name="Zhang X."/>
        </authorList>
    </citation>
    <scope>NUCLEOTIDE SEQUENCE [LARGE SCALE GENOMIC DNA]</scope>
    <source>
        <strain evidence="1 2">SM1701</strain>
    </source>
</reference>
<organism evidence="1 2">
    <name type="scientific">Putridiphycobacter roseus</name>
    <dbReference type="NCBI Taxonomy" id="2219161"/>
    <lineage>
        <taxon>Bacteria</taxon>
        <taxon>Pseudomonadati</taxon>
        <taxon>Bacteroidota</taxon>
        <taxon>Flavobacteriia</taxon>
        <taxon>Flavobacteriales</taxon>
        <taxon>Crocinitomicaceae</taxon>
        <taxon>Putridiphycobacter</taxon>
    </lineage>
</organism>
<dbReference type="Proteomes" id="UP000249248">
    <property type="component" value="Unassembled WGS sequence"/>
</dbReference>
<gene>
    <name evidence="1" type="ORF">DNU06_15425</name>
</gene>
<sequence length="92" mass="11298">MKLELDKYRNRLFDILLNENHHCRFVEFIEELHKNTFSKKEIYELFLEFHKEIQIDTRINNNESVYNRLSDFMDGFVDQGMSFKILPTESYK</sequence>
<comment type="caution">
    <text evidence="1">The sequence shown here is derived from an EMBL/GenBank/DDBJ whole genome shotgun (WGS) entry which is preliminary data.</text>
</comment>